<dbReference type="PANTHER" id="PTHR33507">
    <property type="entry name" value="INNER MEMBRANE PROTEIN YBBJ"/>
    <property type="match status" value="1"/>
</dbReference>
<dbReference type="InterPro" id="IPR052165">
    <property type="entry name" value="Membrane_assoc_protease"/>
</dbReference>
<reference evidence="8" key="1">
    <citation type="submission" date="2018-05" db="EMBL/GenBank/DDBJ databases">
        <authorList>
            <person name="Lanie J.A."/>
            <person name="Ng W.-L."/>
            <person name="Kazmierczak K.M."/>
            <person name="Andrzejewski T.M."/>
            <person name="Davidsen T.M."/>
            <person name="Wayne K.J."/>
            <person name="Tettelin H."/>
            <person name="Glass J.I."/>
            <person name="Rusch D."/>
            <person name="Podicherti R."/>
            <person name="Tsui H.-C.T."/>
            <person name="Winkler M.E."/>
        </authorList>
    </citation>
    <scope>NUCLEOTIDE SEQUENCE</scope>
</reference>
<dbReference type="AlphaFoldDB" id="A0A382HX37"/>
<dbReference type="InterPro" id="IPR002810">
    <property type="entry name" value="NfeD-like_C"/>
</dbReference>
<organism evidence="8">
    <name type="scientific">marine metagenome</name>
    <dbReference type="NCBI Taxonomy" id="408172"/>
    <lineage>
        <taxon>unclassified sequences</taxon>
        <taxon>metagenomes</taxon>
        <taxon>ecological metagenomes</taxon>
    </lineage>
</organism>
<evidence type="ECO:0000259" key="6">
    <source>
        <dbReference type="Pfam" id="PF01957"/>
    </source>
</evidence>
<dbReference type="Gene3D" id="2.40.50.140">
    <property type="entry name" value="Nucleic acid-binding proteins"/>
    <property type="match status" value="1"/>
</dbReference>
<accession>A0A382HX37</accession>
<protein>
    <submittedName>
        <fullName evidence="8">Uncharacterized protein</fullName>
    </submittedName>
</protein>
<feature type="transmembrane region" description="Helical" evidence="5">
    <location>
        <begin position="55"/>
        <end position="73"/>
    </location>
</feature>
<keyword evidence="3 5" id="KW-1133">Transmembrane helix</keyword>
<name>A0A382HX37_9ZZZZ</name>
<feature type="domain" description="NfeD-like C-terminal" evidence="6">
    <location>
        <begin position="131"/>
        <end position="185"/>
    </location>
</feature>
<evidence type="ECO:0000259" key="7">
    <source>
        <dbReference type="Pfam" id="PF24961"/>
    </source>
</evidence>
<keyword evidence="2 5" id="KW-0812">Transmembrane</keyword>
<evidence type="ECO:0000256" key="3">
    <source>
        <dbReference type="ARBA" id="ARBA00022989"/>
    </source>
</evidence>
<feature type="non-terminal residue" evidence="8">
    <location>
        <position position="1"/>
    </location>
</feature>
<dbReference type="EMBL" id="UINC01063739">
    <property type="protein sequence ID" value="SVB91685.1"/>
    <property type="molecule type" value="Genomic_DNA"/>
</dbReference>
<dbReference type="PANTHER" id="PTHR33507:SF3">
    <property type="entry name" value="INNER MEMBRANE PROTEIN YBBJ"/>
    <property type="match status" value="1"/>
</dbReference>
<dbReference type="Pfam" id="PF01957">
    <property type="entry name" value="NfeD"/>
    <property type="match status" value="1"/>
</dbReference>
<dbReference type="InterPro" id="IPR056739">
    <property type="entry name" value="NfeD_membrane"/>
</dbReference>
<dbReference type="InterPro" id="IPR012340">
    <property type="entry name" value="NA-bd_OB-fold"/>
</dbReference>
<dbReference type="SUPFAM" id="SSF141322">
    <property type="entry name" value="NfeD domain-like"/>
    <property type="match status" value="1"/>
</dbReference>
<comment type="subcellular location">
    <subcellularLocation>
        <location evidence="1">Membrane</location>
        <topology evidence="1">Multi-pass membrane protein</topology>
    </subcellularLocation>
</comment>
<keyword evidence="4 5" id="KW-0472">Membrane</keyword>
<dbReference type="Pfam" id="PF24961">
    <property type="entry name" value="NfeD_membrane"/>
    <property type="match status" value="1"/>
</dbReference>
<sequence>IPGSVGLACLILSLGASYIAELATMSDMLFIFAGVVLLLLEVLVIPGFGIAGISGIGLLIYGLYLLLLPEVPVGEEIASQAMEGLLIGLIGGVIGLVLLGRLMIKTKFWQQLTSPGVQEKKKGYTTTFGWENLVGEKGIAATDLHPSGWVTVKDQRVFVVSEGTFIEAGKEVEIMNVDGNRIVVREFKY</sequence>
<evidence type="ECO:0000256" key="5">
    <source>
        <dbReference type="SAM" id="Phobius"/>
    </source>
</evidence>
<dbReference type="GO" id="GO:0005886">
    <property type="term" value="C:plasma membrane"/>
    <property type="evidence" value="ECO:0007669"/>
    <property type="project" value="TreeGrafter"/>
</dbReference>
<feature type="domain" description="NfeD integral membrane" evidence="7">
    <location>
        <begin position="1"/>
        <end position="99"/>
    </location>
</feature>
<evidence type="ECO:0000256" key="1">
    <source>
        <dbReference type="ARBA" id="ARBA00004141"/>
    </source>
</evidence>
<evidence type="ECO:0000256" key="4">
    <source>
        <dbReference type="ARBA" id="ARBA00023136"/>
    </source>
</evidence>
<gene>
    <name evidence="8" type="ORF">METZ01_LOCUS244539</name>
</gene>
<feature type="transmembrane region" description="Helical" evidence="5">
    <location>
        <begin position="85"/>
        <end position="104"/>
    </location>
</feature>
<proteinExistence type="predicted"/>
<evidence type="ECO:0000256" key="2">
    <source>
        <dbReference type="ARBA" id="ARBA00022692"/>
    </source>
</evidence>
<evidence type="ECO:0000313" key="8">
    <source>
        <dbReference type="EMBL" id="SVB91685.1"/>
    </source>
</evidence>